<evidence type="ECO:0000313" key="3">
    <source>
        <dbReference type="EMBL" id="MDH1897841.1"/>
    </source>
</evidence>
<evidence type="ECO:0000256" key="1">
    <source>
        <dbReference type="SAM" id="MobiDB-lite"/>
    </source>
</evidence>
<sequence length="158" mass="17421">MTIEGTKPVKGAGTQLYMAAEVGEAKPNPATEGTVIRLADIKELTPPEMTAEEVEESYLDSDNPEWKEKEAGQIDPGQLSLTLAWKPADTTQRLLCNQLGQERRWFFIKYPNGAWDGFYGFVSSVGKSVQAKETITRSVKISLSGRQSPAESDWNPNA</sequence>
<dbReference type="AlphaFoldDB" id="A0AA42VBE2"/>
<feature type="region of interest" description="Disordered" evidence="1">
    <location>
        <begin position="46"/>
        <end position="73"/>
    </location>
</feature>
<evidence type="ECO:0000313" key="4">
    <source>
        <dbReference type="Proteomes" id="UP001160758"/>
    </source>
</evidence>
<dbReference type="Gene3D" id="4.10.410.40">
    <property type="match status" value="1"/>
</dbReference>
<accession>A0AA42VBE2</accession>
<dbReference type="Pfam" id="PF16461">
    <property type="entry name" value="Phage_TTP_12"/>
    <property type="match status" value="1"/>
</dbReference>
<name>A0AA42VBE2_AERCA</name>
<comment type="caution">
    <text evidence="3">The sequence shown here is derived from an EMBL/GenBank/DDBJ whole genome shotgun (WGS) entry which is preliminary data.</text>
</comment>
<feature type="compositionally biased region" description="Acidic residues" evidence="1">
    <location>
        <begin position="50"/>
        <end position="63"/>
    </location>
</feature>
<dbReference type="InterPro" id="IPR032494">
    <property type="entry name" value="Phage_TTP_N"/>
</dbReference>
<feature type="domain" description="Lambda phage tail tube protein N-terminal" evidence="2">
    <location>
        <begin position="23"/>
        <end position="148"/>
    </location>
</feature>
<evidence type="ECO:0000259" key="2">
    <source>
        <dbReference type="Pfam" id="PF16461"/>
    </source>
</evidence>
<reference evidence="3" key="1">
    <citation type="submission" date="2022-09" db="EMBL/GenBank/DDBJ databases">
        <title>Intensive care unit water sources are persistently colonized with multi-drug resistant bacteria and are the site of extensive horizontal gene transfer of antibiotic resistance genes.</title>
        <authorList>
            <person name="Diorio-Toth L."/>
        </authorList>
    </citation>
    <scope>NUCLEOTIDE SEQUENCE</scope>
    <source>
        <strain evidence="3">GD03796</strain>
    </source>
</reference>
<dbReference type="EMBL" id="JAOCFT010000001">
    <property type="protein sequence ID" value="MDH1897841.1"/>
    <property type="molecule type" value="Genomic_DNA"/>
</dbReference>
<protein>
    <recommendedName>
        <fullName evidence="2">Lambda phage tail tube protein N-terminal domain-containing protein</fullName>
    </recommendedName>
</protein>
<organism evidence="3 4">
    <name type="scientific">Aeromonas caviae</name>
    <name type="common">Aeromonas punctata</name>
    <dbReference type="NCBI Taxonomy" id="648"/>
    <lineage>
        <taxon>Bacteria</taxon>
        <taxon>Pseudomonadati</taxon>
        <taxon>Pseudomonadota</taxon>
        <taxon>Gammaproteobacteria</taxon>
        <taxon>Aeromonadales</taxon>
        <taxon>Aeromonadaceae</taxon>
        <taxon>Aeromonas</taxon>
    </lineage>
</organism>
<gene>
    <name evidence="3" type="ORF">N5I07_09715</name>
</gene>
<proteinExistence type="predicted"/>
<dbReference type="RefSeq" id="WP_279981370.1">
    <property type="nucleotide sequence ID" value="NZ_JAOCFT010000001.1"/>
</dbReference>
<dbReference type="Proteomes" id="UP001160758">
    <property type="component" value="Unassembled WGS sequence"/>
</dbReference>